<protein>
    <submittedName>
        <fullName evidence="2">Uncharacterized protein</fullName>
    </submittedName>
</protein>
<reference evidence="2" key="1">
    <citation type="journal article" date="2020" name="Fungal Divers.">
        <title>Resolving the Mortierellaceae phylogeny through synthesis of multi-gene phylogenetics and phylogenomics.</title>
        <authorList>
            <person name="Vandepol N."/>
            <person name="Liber J."/>
            <person name="Desiro A."/>
            <person name="Na H."/>
            <person name="Kennedy M."/>
            <person name="Barry K."/>
            <person name="Grigoriev I.V."/>
            <person name="Miller A.N."/>
            <person name="O'Donnell K."/>
            <person name="Stajich J.E."/>
            <person name="Bonito G."/>
        </authorList>
    </citation>
    <scope>NUCLEOTIDE SEQUENCE</scope>
    <source>
        <strain evidence="2">MES-2147</strain>
    </source>
</reference>
<sequence>MAYLGLFIALLLVIVTNQGALALPVLGGGSGFGPGSGSGRCFNSKTHVPVTPIAIIPETDFIPVSNILPVVNVFPTEYNDYSRIVYGYGGWPNGGGCGGWGPF</sequence>
<keyword evidence="1" id="KW-0732">Signal</keyword>
<name>A0A9P6J6F9_9FUNG</name>
<evidence type="ECO:0000256" key="1">
    <source>
        <dbReference type="SAM" id="SignalP"/>
    </source>
</evidence>
<accession>A0A9P6J6F9</accession>
<keyword evidence="3" id="KW-1185">Reference proteome</keyword>
<evidence type="ECO:0000313" key="3">
    <source>
        <dbReference type="Proteomes" id="UP000749646"/>
    </source>
</evidence>
<feature type="chain" id="PRO_5040168575" evidence="1">
    <location>
        <begin position="23"/>
        <end position="103"/>
    </location>
</feature>
<feature type="signal peptide" evidence="1">
    <location>
        <begin position="1"/>
        <end position="22"/>
    </location>
</feature>
<gene>
    <name evidence="2" type="ORF">BGZ65_000896</name>
</gene>
<evidence type="ECO:0000313" key="2">
    <source>
        <dbReference type="EMBL" id="KAF9963691.1"/>
    </source>
</evidence>
<organism evidence="2 3">
    <name type="scientific">Modicella reniformis</name>
    <dbReference type="NCBI Taxonomy" id="1440133"/>
    <lineage>
        <taxon>Eukaryota</taxon>
        <taxon>Fungi</taxon>
        <taxon>Fungi incertae sedis</taxon>
        <taxon>Mucoromycota</taxon>
        <taxon>Mortierellomycotina</taxon>
        <taxon>Mortierellomycetes</taxon>
        <taxon>Mortierellales</taxon>
        <taxon>Mortierellaceae</taxon>
        <taxon>Modicella</taxon>
    </lineage>
</organism>
<comment type="caution">
    <text evidence="2">The sequence shown here is derived from an EMBL/GenBank/DDBJ whole genome shotgun (WGS) entry which is preliminary data.</text>
</comment>
<dbReference type="Proteomes" id="UP000749646">
    <property type="component" value="Unassembled WGS sequence"/>
</dbReference>
<dbReference type="AlphaFoldDB" id="A0A9P6J6F9"/>
<dbReference type="EMBL" id="JAAAHW010006268">
    <property type="protein sequence ID" value="KAF9963691.1"/>
    <property type="molecule type" value="Genomic_DNA"/>
</dbReference>
<proteinExistence type="predicted"/>
<dbReference type="OrthoDB" id="2448394at2759"/>